<keyword evidence="3" id="KW-1185">Reference proteome</keyword>
<sequence length="146" mass="15170">MKSIRHKAATAGALAILALGGTLAATTPASAATAGAYNGACGKGYEVFTSTPIKSSQTTVAATTYVAYSSADKQWCAVTVRSKPGARVFMEVTLDTWPTSSTPERDAGSYTTFAGPVYKDLPKPGLCMTWSGSIDINYNSDRGLCP</sequence>
<evidence type="ECO:0000256" key="1">
    <source>
        <dbReference type="SAM" id="SignalP"/>
    </source>
</evidence>
<dbReference type="Proteomes" id="UP001612415">
    <property type="component" value="Unassembled WGS sequence"/>
</dbReference>
<proteinExistence type="predicted"/>
<reference evidence="2 3" key="1">
    <citation type="submission" date="2024-10" db="EMBL/GenBank/DDBJ databases">
        <title>The Natural Products Discovery Center: Release of the First 8490 Sequenced Strains for Exploring Actinobacteria Biosynthetic Diversity.</title>
        <authorList>
            <person name="Kalkreuter E."/>
            <person name="Kautsar S.A."/>
            <person name="Yang D."/>
            <person name="Bader C.D."/>
            <person name="Teijaro C.N."/>
            <person name="Fluegel L."/>
            <person name="Davis C.M."/>
            <person name="Simpson J.R."/>
            <person name="Lauterbach L."/>
            <person name="Steele A.D."/>
            <person name="Gui C."/>
            <person name="Meng S."/>
            <person name="Li G."/>
            <person name="Viehrig K."/>
            <person name="Ye F."/>
            <person name="Su P."/>
            <person name="Kiefer A.F."/>
            <person name="Nichols A."/>
            <person name="Cepeda A.J."/>
            <person name="Yan W."/>
            <person name="Fan B."/>
            <person name="Jiang Y."/>
            <person name="Adhikari A."/>
            <person name="Zheng C.-J."/>
            <person name="Schuster L."/>
            <person name="Cowan T.M."/>
            <person name="Smanski M.J."/>
            <person name="Chevrette M.G."/>
            <person name="De Carvalho L.P.S."/>
            <person name="Shen B."/>
        </authorList>
    </citation>
    <scope>NUCLEOTIDE SEQUENCE [LARGE SCALE GENOMIC DNA]</scope>
    <source>
        <strain evidence="2 3">NPDC051599</strain>
    </source>
</reference>
<protein>
    <recommendedName>
        <fullName evidence="4">Spore-associated protein A</fullName>
    </recommendedName>
</protein>
<feature type="signal peptide" evidence="1">
    <location>
        <begin position="1"/>
        <end position="24"/>
    </location>
</feature>
<evidence type="ECO:0000313" key="3">
    <source>
        <dbReference type="Proteomes" id="UP001612415"/>
    </source>
</evidence>
<accession>A0ABW7YGQ0</accession>
<keyword evidence="1" id="KW-0732">Signal</keyword>
<gene>
    <name evidence="2" type="ORF">ACIA8P_44620</name>
</gene>
<evidence type="ECO:0000313" key="2">
    <source>
        <dbReference type="EMBL" id="MFI5681600.1"/>
    </source>
</evidence>
<organism evidence="2 3">
    <name type="scientific">Streptomyces cellulosae</name>
    <dbReference type="NCBI Taxonomy" id="1968"/>
    <lineage>
        <taxon>Bacteria</taxon>
        <taxon>Bacillati</taxon>
        <taxon>Actinomycetota</taxon>
        <taxon>Actinomycetes</taxon>
        <taxon>Kitasatosporales</taxon>
        <taxon>Streptomycetaceae</taxon>
        <taxon>Streptomyces</taxon>
    </lineage>
</organism>
<dbReference type="RefSeq" id="WP_398662400.1">
    <property type="nucleotide sequence ID" value="NZ_JBITDC010000030.1"/>
</dbReference>
<comment type="caution">
    <text evidence="2">The sequence shown here is derived from an EMBL/GenBank/DDBJ whole genome shotgun (WGS) entry which is preliminary data.</text>
</comment>
<dbReference type="EMBL" id="JBITDC010000030">
    <property type="protein sequence ID" value="MFI5681600.1"/>
    <property type="molecule type" value="Genomic_DNA"/>
</dbReference>
<evidence type="ECO:0008006" key="4">
    <source>
        <dbReference type="Google" id="ProtNLM"/>
    </source>
</evidence>
<name>A0ABW7YGQ0_STRCE</name>
<feature type="chain" id="PRO_5046795338" description="Spore-associated protein A" evidence="1">
    <location>
        <begin position="25"/>
        <end position="146"/>
    </location>
</feature>